<name>A0A8J8BHQ6_9ACTN</name>
<gene>
    <name evidence="4" type="ORF">KGA66_28835</name>
</gene>
<dbReference type="Proteomes" id="UP000677913">
    <property type="component" value="Unassembled WGS sequence"/>
</dbReference>
<reference evidence="4" key="1">
    <citation type="submission" date="2021-04" db="EMBL/GenBank/DDBJ databases">
        <title>Genome based classification of Actinospica acidithermotolerans sp. nov., an actinobacterium isolated from an Indonesian hot spring.</title>
        <authorList>
            <person name="Kusuma A.B."/>
            <person name="Putra K.E."/>
            <person name="Nafisah S."/>
            <person name="Loh J."/>
            <person name="Nouioui I."/>
            <person name="Goodfellow M."/>
        </authorList>
    </citation>
    <scope>NUCLEOTIDE SEQUENCE</scope>
    <source>
        <strain evidence="4">DSM 45618</strain>
    </source>
</reference>
<dbReference type="InterPro" id="IPR024473">
    <property type="entry name" value="Transposases_IS4_N"/>
</dbReference>
<dbReference type="NCBIfam" id="NF033592">
    <property type="entry name" value="transpos_IS4_1"/>
    <property type="match status" value="1"/>
</dbReference>
<dbReference type="PANTHER" id="PTHR37529">
    <property type="entry name" value="TRANSPOSASE INSG FOR INSERTION SEQUENCE ELEMENT IS4-RELATED"/>
    <property type="match status" value="1"/>
</dbReference>
<dbReference type="Pfam" id="PF01609">
    <property type="entry name" value="DDE_Tnp_1"/>
    <property type="match status" value="1"/>
</dbReference>
<dbReference type="GO" id="GO:0003677">
    <property type="term" value="F:DNA binding"/>
    <property type="evidence" value="ECO:0007669"/>
    <property type="project" value="InterPro"/>
</dbReference>
<dbReference type="GO" id="GO:0006313">
    <property type="term" value="P:DNA transposition"/>
    <property type="evidence" value="ECO:0007669"/>
    <property type="project" value="InterPro"/>
</dbReference>
<feature type="domain" description="Transposase IS4 N-terminal" evidence="3">
    <location>
        <begin position="46"/>
        <end position="138"/>
    </location>
</feature>
<organism evidence="4 5">
    <name type="scientific">Actinocrinis puniceicyclus</name>
    <dbReference type="NCBI Taxonomy" id="977794"/>
    <lineage>
        <taxon>Bacteria</taxon>
        <taxon>Bacillati</taxon>
        <taxon>Actinomycetota</taxon>
        <taxon>Actinomycetes</taxon>
        <taxon>Catenulisporales</taxon>
        <taxon>Actinospicaceae</taxon>
        <taxon>Actinocrinis</taxon>
    </lineage>
</organism>
<protein>
    <submittedName>
        <fullName evidence="4">IS4 family transposase</fullName>
    </submittedName>
</protein>
<accession>A0A8J8BHQ6</accession>
<feature type="domain" description="Transposase IS4-like" evidence="2">
    <location>
        <begin position="155"/>
        <end position="394"/>
    </location>
</feature>
<evidence type="ECO:0000256" key="1">
    <source>
        <dbReference type="SAM" id="MobiDB-lite"/>
    </source>
</evidence>
<evidence type="ECO:0000259" key="3">
    <source>
        <dbReference type="Pfam" id="PF13006"/>
    </source>
</evidence>
<dbReference type="InterPro" id="IPR047952">
    <property type="entry name" value="Transpos_IS4"/>
</dbReference>
<dbReference type="RefSeq" id="WP_211472748.1">
    <property type="nucleotide sequence ID" value="NZ_JAGSXH010000293.1"/>
</dbReference>
<proteinExistence type="predicted"/>
<evidence type="ECO:0000313" key="4">
    <source>
        <dbReference type="EMBL" id="MBS2967074.1"/>
    </source>
</evidence>
<keyword evidence="5" id="KW-1185">Reference proteome</keyword>
<dbReference type="GO" id="GO:0004803">
    <property type="term" value="F:transposase activity"/>
    <property type="evidence" value="ECO:0007669"/>
    <property type="project" value="InterPro"/>
</dbReference>
<dbReference type="SUPFAM" id="SSF53098">
    <property type="entry name" value="Ribonuclease H-like"/>
    <property type="match status" value="1"/>
</dbReference>
<evidence type="ECO:0000313" key="5">
    <source>
        <dbReference type="Proteomes" id="UP000677913"/>
    </source>
</evidence>
<feature type="region of interest" description="Disordered" evidence="1">
    <location>
        <begin position="457"/>
        <end position="476"/>
    </location>
</feature>
<dbReference type="EMBL" id="JAGSXH010000293">
    <property type="protein sequence ID" value="MBS2967074.1"/>
    <property type="molecule type" value="Genomic_DNA"/>
</dbReference>
<dbReference type="InterPro" id="IPR012337">
    <property type="entry name" value="RNaseH-like_sf"/>
</dbReference>
<comment type="caution">
    <text evidence="4">The sequence shown here is derived from an EMBL/GenBank/DDBJ whole genome shotgun (WGS) entry which is preliminary data.</text>
</comment>
<dbReference type="Pfam" id="PF13006">
    <property type="entry name" value="Nterm_IS4"/>
    <property type="match status" value="1"/>
</dbReference>
<dbReference type="AlphaFoldDB" id="A0A8J8BHQ6"/>
<dbReference type="InterPro" id="IPR002559">
    <property type="entry name" value="Transposase_11"/>
</dbReference>
<dbReference type="Gene3D" id="3.90.350.10">
    <property type="entry name" value="Transposase Inhibitor Protein From Tn5, Chain A, domain 1"/>
    <property type="match status" value="1"/>
</dbReference>
<evidence type="ECO:0000259" key="2">
    <source>
        <dbReference type="Pfam" id="PF01609"/>
    </source>
</evidence>
<dbReference type="PANTHER" id="PTHR37529:SF1">
    <property type="entry name" value="TRANSPOSASE INSG FOR INSERTION SEQUENCE ELEMENT IS4-RELATED"/>
    <property type="match status" value="1"/>
</dbReference>
<sequence>MSEKPGAAGDIAVDLGEERLLWLRDAALAGPAALLDRGADQAAGCGLLERLVAGADIEAALAAAGHRDERSRLLPGGATVRAVFGLCLFSGEGYDAVLSRMAPHLRGGTGLPGQVPSGSALSQARVRLGEAPLRACFQRRAAATARPGPVDTAFGMQVTAFDGTCLELARDDALTGEFGCPTGASGARARVVTLVACATRHVKAAAIGAYTDSEQRLVDQLADALERGTVNLADRNFFSMDRFVRFAATGAHLLWRVKNGRTCLPARITGRLPDGSALVRLRESGQMLARRRRQSADPQALPLPDTTARIIEFDVTATDERGRSKTSRIRLLTTLLDPEAYPAQALASLYAERWQVEISYLRLKKTLRGAGAVLRGRSPALVRQEIWAFLAVYNTLCDLAAEAAALDRVDTEEISFIAVLRLTRAGIDADRPCVRCGHREQHSREALTSAIARHPRNRVARRRTSPRTAAERRNGHTQKVHYTITIAESNLPKAD</sequence>